<comment type="caution">
    <text evidence="3">The sequence shown here is derived from an EMBL/GenBank/DDBJ whole genome shotgun (WGS) entry which is preliminary data.</text>
</comment>
<evidence type="ECO:0000259" key="2">
    <source>
        <dbReference type="Pfam" id="PF01755"/>
    </source>
</evidence>
<evidence type="ECO:0000256" key="1">
    <source>
        <dbReference type="SAM" id="MobiDB-lite"/>
    </source>
</evidence>
<dbReference type="CDD" id="cd06532">
    <property type="entry name" value="Glyco_transf_25"/>
    <property type="match status" value="1"/>
</dbReference>
<feature type="domain" description="Glycosyl transferase family 25" evidence="2">
    <location>
        <begin position="2"/>
        <end position="172"/>
    </location>
</feature>
<dbReference type="Pfam" id="PF01755">
    <property type="entry name" value="Glyco_transf_25"/>
    <property type="match status" value="1"/>
</dbReference>
<dbReference type="InterPro" id="IPR002654">
    <property type="entry name" value="Glyco_trans_25"/>
</dbReference>
<organism evidence="3 4">
    <name type="scientific">Sedimentitalea todarodis</name>
    <dbReference type="NCBI Taxonomy" id="1631240"/>
    <lineage>
        <taxon>Bacteria</taxon>
        <taxon>Pseudomonadati</taxon>
        <taxon>Pseudomonadota</taxon>
        <taxon>Alphaproteobacteria</taxon>
        <taxon>Rhodobacterales</taxon>
        <taxon>Paracoccaceae</taxon>
        <taxon>Sedimentitalea</taxon>
    </lineage>
</organism>
<accession>A0ABU3VJC4</accession>
<sequence>MRIHVINLDRDPGRFAETLEQFDAAGLKDSVVRVPAIDAQATDFASPGYAPHRWLDRWELKLSERAVFESHRSVWQRIADGEDVFGIVCEDDILVSETFPEVLVELDFGAQGVVKLDGFSADRRYGDAQSMGGRALWDIVEPVPSAACYAVSKGAAHILLRASEQYCATLDDFVFAPRAGLHPVQLVPAIAVQRMCCIVQEGTADTMDSTRESRDQSSRARGPIAYRLRKEIRRGLQSLKNRSRPKLRPTLANDLPGYGR</sequence>
<dbReference type="RefSeq" id="WP_316781125.1">
    <property type="nucleotide sequence ID" value="NZ_JASMWN010000022.1"/>
</dbReference>
<dbReference type="EMBL" id="JASMWN010000022">
    <property type="protein sequence ID" value="MDU9006291.1"/>
    <property type="molecule type" value="Genomic_DNA"/>
</dbReference>
<keyword evidence="4" id="KW-1185">Reference proteome</keyword>
<feature type="region of interest" description="Disordered" evidence="1">
    <location>
        <begin position="238"/>
        <end position="260"/>
    </location>
</feature>
<protein>
    <submittedName>
        <fullName evidence="3">Glycosyltransferase family 25 protein</fullName>
    </submittedName>
</protein>
<proteinExistence type="predicted"/>
<reference evidence="4" key="1">
    <citation type="submission" date="2023-05" db="EMBL/GenBank/DDBJ databases">
        <title>Sedimentitalea sp. nov. JM2-8.</title>
        <authorList>
            <person name="Huang J."/>
        </authorList>
    </citation>
    <scope>NUCLEOTIDE SEQUENCE [LARGE SCALE GENOMIC DNA]</scope>
    <source>
        <strain evidence="4">KHS03</strain>
    </source>
</reference>
<gene>
    <name evidence="3" type="ORF">QO231_20880</name>
</gene>
<evidence type="ECO:0000313" key="4">
    <source>
        <dbReference type="Proteomes" id="UP001255416"/>
    </source>
</evidence>
<name>A0ABU3VJC4_9RHOB</name>
<evidence type="ECO:0000313" key="3">
    <source>
        <dbReference type="EMBL" id="MDU9006291.1"/>
    </source>
</evidence>
<dbReference type="Proteomes" id="UP001255416">
    <property type="component" value="Unassembled WGS sequence"/>
</dbReference>